<dbReference type="RefSeq" id="WP_377409820.1">
    <property type="nucleotide sequence ID" value="NZ_JBHSCY010000002.1"/>
</dbReference>
<dbReference type="Pfam" id="PF08281">
    <property type="entry name" value="Sigma70_r4_2"/>
    <property type="match status" value="1"/>
</dbReference>
<sequence>MEANQPHITNLIKRCKSSDKNAQLQLYKAYYKAMFNAAHRILKDSYEAEDIMQEAFLTAFTKIDSFKGEVTFGAWLKRIVINKSLTQLKKNNRYEEVKMEVIPSNEIEDEAIDYTGLHPKSVMLNLQSLKENYRVVLTLNLIEGYDYEEIAQILNYTNENVRTTVSRAKKKLKQVILAQNIKAQAYGK</sequence>
<proteinExistence type="inferred from homology"/>
<evidence type="ECO:0000256" key="1">
    <source>
        <dbReference type="ARBA" id="ARBA00010641"/>
    </source>
</evidence>
<evidence type="ECO:0000256" key="4">
    <source>
        <dbReference type="ARBA" id="ARBA00023163"/>
    </source>
</evidence>
<comment type="caution">
    <text evidence="7">The sequence shown here is derived from an EMBL/GenBank/DDBJ whole genome shotgun (WGS) entry which is preliminary data.</text>
</comment>
<evidence type="ECO:0000256" key="2">
    <source>
        <dbReference type="ARBA" id="ARBA00023015"/>
    </source>
</evidence>
<dbReference type="PANTHER" id="PTHR43133:SF51">
    <property type="entry name" value="RNA POLYMERASE SIGMA FACTOR"/>
    <property type="match status" value="1"/>
</dbReference>
<reference evidence="8" key="1">
    <citation type="journal article" date="2019" name="Int. J. Syst. Evol. Microbiol.">
        <title>The Global Catalogue of Microorganisms (GCM) 10K type strain sequencing project: providing services to taxonomists for standard genome sequencing and annotation.</title>
        <authorList>
            <consortium name="The Broad Institute Genomics Platform"/>
            <consortium name="The Broad Institute Genome Sequencing Center for Infectious Disease"/>
            <person name="Wu L."/>
            <person name="Ma J."/>
        </authorList>
    </citation>
    <scope>NUCLEOTIDE SEQUENCE [LARGE SCALE GENOMIC DNA]</scope>
    <source>
        <strain evidence="8">CECT 8655</strain>
    </source>
</reference>
<keyword evidence="8" id="KW-1185">Reference proteome</keyword>
<keyword evidence="4" id="KW-0804">Transcription</keyword>
<dbReference type="NCBIfam" id="TIGR02937">
    <property type="entry name" value="sigma70-ECF"/>
    <property type="match status" value="1"/>
</dbReference>
<dbReference type="Gene3D" id="1.10.10.10">
    <property type="entry name" value="Winged helix-like DNA-binding domain superfamily/Winged helix DNA-binding domain"/>
    <property type="match status" value="1"/>
</dbReference>
<dbReference type="CDD" id="cd06171">
    <property type="entry name" value="Sigma70_r4"/>
    <property type="match status" value="1"/>
</dbReference>
<gene>
    <name evidence="7" type="ORF">ACFOWD_08635</name>
</gene>
<dbReference type="SUPFAM" id="SSF88659">
    <property type="entry name" value="Sigma3 and sigma4 domains of RNA polymerase sigma factors"/>
    <property type="match status" value="1"/>
</dbReference>
<feature type="domain" description="RNA polymerase sigma factor 70 region 4 type 2" evidence="6">
    <location>
        <begin position="126"/>
        <end position="172"/>
    </location>
</feature>
<dbReference type="InterPro" id="IPR013249">
    <property type="entry name" value="RNA_pol_sigma70_r4_t2"/>
</dbReference>
<evidence type="ECO:0000259" key="5">
    <source>
        <dbReference type="Pfam" id="PF04542"/>
    </source>
</evidence>
<dbReference type="Proteomes" id="UP001595826">
    <property type="component" value="Unassembled WGS sequence"/>
</dbReference>
<dbReference type="Gene3D" id="1.10.1740.10">
    <property type="match status" value="1"/>
</dbReference>
<name>A0ABV8R9B7_9FLAO</name>
<feature type="domain" description="RNA polymerase sigma-70 region 2" evidence="5">
    <location>
        <begin position="26"/>
        <end position="93"/>
    </location>
</feature>
<accession>A0ABV8R9B7</accession>
<dbReference type="PANTHER" id="PTHR43133">
    <property type="entry name" value="RNA POLYMERASE ECF-TYPE SIGMA FACTO"/>
    <property type="match status" value="1"/>
</dbReference>
<dbReference type="InterPro" id="IPR039425">
    <property type="entry name" value="RNA_pol_sigma-70-like"/>
</dbReference>
<dbReference type="InterPro" id="IPR007627">
    <property type="entry name" value="RNA_pol_sigma70_r2"/>
</dbReference>
<dbReference type="InterPro" id="IPR013324">
    <property type="entry name" value="RNA_pol_sigma_r3/r4-like"/>
</dbReference>
<keyword evidence="2" id="KW-0805">Transcription regulation</keyword>
<evidence type="ECO:0000313" key="7">
    <source>
        <dbReference type="EMBL" id="MFC4268966.1"/>
    </source>
</evidence>
<keyword evidence="3" id="KW-0731">Sigma factor</keyword>
<dbReference type="InterPro" id="IPR013325">
    <property type="entry name" value="RNA_pol_sigma_r2"/>
</dbReference>
<dbReference type="EMBL" id="JBHSCY010000002">
    <property type="protein sequence ID" value="MFC4268966.1"/>
    <property type="molecule type" value="Genomic_DNA"/>
</dbReference>
<evidence type="ECO:0000259" key="6">
    <source>
        <dbReference type="Pfam" id="PF08281"/>
    </source>
</evidence>
<dbReference type="Pfam" id="PF04542">
    <property type="entry name" value="Sigma70_r2"/>
    <property type="match status" value="1"/>
</dbReference>
<evidence type="ECO:0000256" key="3">
    <source>
        <dbReference type="ARBA" id="ARBA00023082"/>
    </source>
</evidence>
<comment type="similarity">
    <text evidence="1">Belongs to the sigma-70 factor family. ECF subfamily.</text>
</comment>
<dbReference type="InterPro" id="IPR036388">
    <property type="entry name" value="WH-like_DNA-bd_sf"/>
</dbReference>
<dbReference type="InterPro" id="IPR014284">
    <property type="entry name" value="RNA_pol_sigma-70_dom"/>
</dbReference>
<organism evidence="7 8">
    <name type="scientific">Polaribacter marinivivus</name>
    <dbReference type="NCBI Taxonomy" id="1524260"/>
    <lineage>
        <taxon>Bacteria</taxon>
        <taxon>Pseudomonadati</taxon>
        <taxon>Bacteroidota</taxon>
        <taxon>Flavobacteriia</taxon>
        <taxon>Flavobacteriales</taxon>
        <taxon>Flavobacteriaceae</taxon>
    </lineage>
</organism>
<evidence type="ECO:0000313" key="8">
    <source>
        <dbReference type="Proteomes" id="UP001595826"/>
    </source>
</evidence>
<protein>
    <submittedName>
        <fullName evidence="7">RNA polymerase sigma factor</fullName>
    </submittedName>
</protein>
<dbReference type="SUPFAM" id="SSF88946">
    <property type="entry name" value="Sigma2 domain of RNA polymerase sigma factors"/>
    <property type="match status" value="1"/>
</dbReference>